<protein>
    <recommendedName>
        <fullName evidence="3">IS66 family insertion sequence element accessory protein TnpB</fullName>
    </recommendedName>
</protein>
<dbReference type="STRING" id="649639.Bcell_3902"/>
<organism evidence="1 2">
    <name type="scientific">Evansella cellulosilytica (strain ATCC 21833 / DSM 2522 / FERM P-1141 / JCM 9156 / N-4)</name>
    <name type="common">Bacillus cellulosilyticus</name>
    <dbReference type="NCBI Taxonomy" id="649639"/>
    <lineage>
        <taxon>Bacteria</taxon>
        <taxon>Bacillati</taxon>
        <taxon>Bacillota</taxon>
        <taxon>Bacilli</taxon>
        <taxon>Bacillales</taxon>
        <taxon>Bacillaceae</taxon>
        <taxon>Evansella</taxon>
    </lineage>
</organism>
<evidence type="ECO:0000313" key="2">
    <source>
        <dbReference type="Proteomes" id="UP000001401"/>
    </source>
</evidence>
<dbReference type="AlphaFoldDB" id="E6TVL1"/>
<accession>E6TVL1</accession>
<dbReference type="EMBL" id="CP002394">
    <property type="protein sequence ID" value="ADU32139.1"/>
    <property type="molecule type" value="Genomic_DNA"/>
</dbReference>
<dbReference type="NCBIfam" id="NF047593">
    <property type="entry name" value="IS66_ISAeme5_TnpA"/>
    <property type="match status" value="1"/>
</dbReference>
<reference evidence="1" key="1">
    <citation type="submission" date="2010-12" db="EMBL/GenBank/DDBJ databases">
        <title>Complete sequence of Bacillus cellulosilyticus DSM 2522.</title>
        <authorList>
            <consortium name="US DOE Joint Genome Institute"/>
            <person name="Lucas S."/>
            <person name="Copeland A."/>
            <person name="Lapidus A."/>
            <person name="Cheng J.-F."/>
            <person name="Bruce D."/>
            <person name="Goodwin L."/>
            <person name="Pitluck S."/>
            <person name="Chertkov O."/>
            <person name="Detter J.C."/>
            <person name="Han C."/>
            <person name="Tapia R."/>
            <person name="Land M."/>
            <person name="Hauser L."/>
            <person name="Jeffries C."/>
            <person name="Kyrpides N."/>
            <person name="Ivanova N."/>
            <person name="Mikhailova N."/>
            <person name="Brumm P."/>
            <person name="Mead D."/>
            <person name="Woyke T."/>
        </authorList>
    </citation>
    <scope>NUCLEOTIDE SEQUENCE [LARGE SCALE GENOMIC DNA]</scope>
    <source>
        <strain evidence="1">DSM 2522</strain>
    </source>
</reference>
<dbReference type="HOGENOM" id="CLU_151804_3_1_9"/>
<dbReference type="Proteomes" id="UP000001401">
    <property type="component" value="Chromosome"/>
</dbReference>
<dbReference type="KEGG" id="bco:Bcell_3902"/>
<evidence type="ECO:0000313" key="1">
    <source>
        <dbReference type="EMBL" id="ADU32139.1"/>
    </source>
</evidence>
<keyword evidence="2" id="KW-1185">Reference proteome</keyword>
<proteinExistence type="predicted"/>
<dbReference type="OrthoDB" id="9808061at2"/>
<dbReference type="RefSeq" id="WP_013490469.1">
    <property type="nucleotide sequence ID" value="NC_014829.1"/>
</dbReference>
<evidence type="ECO:0008006" key="3">
    <source>
        <dbReference type="Google" id="ProtNLM"/>
    </source>
</evidence>
<gene>
    <name evidence="1" type="ordered locus">Bcell_3902</name>
</gene>
<name>E6TVL1_EVAC2</name>
<sequence length="99" mass="11995">MSVKEIEWNKRMEQWRDSGLSMAAWCRQEEVNIHQMYYWKRKFDQSSEENQPPIEWINISHSNDEGFETPLYITVDHLSIEVRPTVDRRLLSDVLNLLR</sequence>